<dbReference type="Pfam" id="PF00781">
    <property type="entry name" value="DAGK_cat"/>
    <property type="match status" value="1"/>
</dbReference>
<protein>
    <recommendedName>
        <fullName evidence="5">DAGKc domain-containing protein</fullName>
    </recommendedName>
</protein>
<evidence type="ECO:0000313" key="7">
    <source>
        <dbReference type="Proteomes" id="UP000808337"/>
    </source>
</evidence>
<accession>A0A9D7STT6</accession>
<keyword evidence="2" id="KW-0547">Nucleotide-binding</keyword>
<dbReference type="GO" id="GO:0016301">
    <property type="term" value="F:kinase activity"/>
    <property type="evidence" value="ECO:0007669"/>
    <property type="project" value="UniProtKB-KW"/>
</dbReference>
<dbReference type="Proteomes" id="UP000808337">
    <property type="component" value="Unassembled WGS sequence"/>
</dbReference>
<dbReference type="InterPro" id="IPR017438">
    <property type="entry name" value="ATP-NAD_kinase_N"/>
</dbReference>
<evidence type="ECO:0000256" key="4">
    <source>
        <dbReference type="ARBA" id="ARBA00022840"/>
    </source>
</evidence>
<keyword evidence="1" id="KW-0808">Transferase</keyword>
<dbReference type="PANTHER" id="PTHR12358:SF54">
    <property type="entry name" value="SPHINGOSINE KINASE RELATED PROTEIN"/>
    <property type="match status" value="1"/>
</dbReference>
<dbReference type="Gene3D" id="3.40.50.10330">
    <property type="entry name" value="Probable inorganic polyphosphate/atp-NAD kinase, domain 1"/>
    <property type="match status" value="1"/>
</dbReference>
<dbReference type="Gene3D" id="2.60.200.40">
    <property type="match status" value="1"/>
</dbReference>
<dbReference type="InterPro" id="IPR001206">
    <property type="entry name" value="Diacylglycerol_kinase_cat_dom"/>
</dbReference>
<evidence type="ECO:0000256" key="3">
    <source>
        <dbReference type="ARBA" id="ARBA00022777"/>
    </source>
</evidence>
<evidence type="ECO:0000256" key="2">
    <source>
        <dbReference type="ARBA" id="ARBA00022741"/>
    </source>
</evidence>
<dbReference type="GO" id="GO:0005524">
    <property type="term" value="F:ATP binding"/>
    <property type="evidence" value="ECO:0007669"/>
    <property type="project" value="UniProtKB-KW"/>
</dbReference>
<dbReference type="Pfam" id="PF19279">
    <property type="entry name" value="YegS_C"/>
    <property type="match status" value="1"/>
</dbReference>
<name>A0A9D7STT6_9BACT</name>
<keyword evidence="4" id="KW-0067">ATP-binding</keyword>
<dbReference type="InterPro" id="IPR050187">
    <property type="entry name" value="Lipid_Phosphate_FormReg"/>
</dbReference>
<dbReference type="SUPFAM" id="SSF111331">
    <property type="entry name" value="NAD kinase/diacylglycerol kinase-like"/>
    <property type="match status" value="1"/>
</dbReference>
<proteinExistence type="predicted"/>
<dbReference type="InterPro" id="IPR045540">
    <property type="entry name" value="YegS/DAGK_C"/>
</dbReference>
<dbReference type="AlphaFoldDB" id="A0A9D7STT6"/>
<evidence type="ECO:0000256" key="1">
    <source>
        <dbReference type="ARBA" id="ARBA00022679"/>
    </source>
</evidence>
<evidence type="ECO:0000313" key="6">
    <source>
        <dbReference type="EMBL" id="MBK9982967.1"/>
    </source>
</evidence>
<organism evidence="6 7">
    <name type="scientific">Candidatus Opimibacter skivensis</name>
    <dbReference type="NCBI Taxonomy" id="2982028"/>
    <lineage>
        <taxon>Bacteria</taxon>
        <taxon>Pseudomonadati</taxon>
        <taxon>Bacteroidota</taxon>
        <taxon>Saprospiria</taxon>
        <taxon>Saprospirales</taxon>
        <taxon>Saprospiraceae</taxon>
        <taxon>Candidatus Opimibacter</taxon>
    </lineage>
</organism>
<dbReference type="InterPro" id="IPR016064">
    <property type="entry name" value="NAD/diacylglycerol_kinase_sf"/>
</dbReference>
<sequence>MDISGQRKFPFLSRMGSEPHWSVIINSKTCSDKEWTRWQRLLDKNHISYSAFKTDSIALLSGTLSKLLEEGNLHFLFAGGDGTLHHGGNLLIKLAGPKSKLITIGVLPSGSGNDWARTFGFEKNKLVESLKKGHMEPLHVIKLNWPDGKERYAFNMVGGALDAAVVNYLSSSKMNNAGSIKYPIALLKTLMKPHRWNGTLVIDGVNYEGEWLTIQAGFGKYCGGGMYVLPHTESDSAGLLLMKPKSLLKLLTSLPKLYNGKVAQQKEAIALHFSTIEIQHTGLPIPIEADGEWLGTSPVKMSVEIGILNRLMSV</sequence>
<evidence type="ECO:0000259" key="5">
    <source>
        <dbReference type="PROSITE" id="PS50146"/>
    </source>
</evidence>
<gene>
    <name evidence="6" type="ORF">IPP15_11190</name>
</gene>
<comment type="caution">
    <text evidence="6">The sequence shown here is derived from an EMBL/GenBank/DDBJ whole genome shotgun (WGS) entry which is preliminary data.</text>
</comment>
<reference evidence="6 7" key="1">
    <citation type="submission" date="2020-10" db="EMBL/GenBank/DDBJ databases">
        <title>Connecting structure to function with the recovery of over 1000 high-quality activated sludge metagenome-assembled genomes encoding full-length rRNA genes using long-read sequencing.</title>
        <authorList>
            <person name="Singleton C.M."/>
            <person name="Petriglieri F."/>
            <person name="Kristensen J.M."/>
            <person name="Kirkegaard R.H."/>
            <person name="Michaelsen T.Y."/>
            <person name="Andersen M.H."/>
            <person name="Karst S.M."/>
            <person name="Dueholm M.S."/>
            <person name="Nielsen P.H."/>
            <person name="Albertsen M."/>
        </authorList>
    </citation>
    <scope>NUCLEOTIDE SEQUENCE [LARGE SCALE GENOMIC DNA]</scope>
    <source>
        <strain evidence="6">Ribe_18-Q3-R11-54_MAXAC.273</strain>
    </source>
</reference>
<keyword evidence="3" id="KW-0418">Kinase</keyword>
<dbReference type="PANTHER" id="PTHR12358">
    <property type="entry name" value="SPHINGOSINE KINASE"/>
    <property type="match status" value="1"/>
</dbReference>
<feature type="domain" description="DAGKc" evidence="5">
    <location>
        <begin position="16"/>
        <end position="147"/>
    </location>
</feature>
<dbReference type="EMBL" id="JADKGY010000008">
    <property type="protein sequence ID" value="MBK9982967.1"/>
    <property type="molecule type" value="Genomic_DNA"/>
</dbReference>
<dbReference type="PROSITE" id="PS50146">
    <property type="entry name" value="DAGK"/>
    <property type="match status" value="1"/>
</dbReference>